<accession>A0A8S4PV02</accession>
<evidence type="ECO:0000259" key="8">
    <source>
        <dbReference type="PROSITE" id="PS50011"/>
    </source>
</evidence>
<evidence type="ECO:0000256" key="1">
    <source>
        <dbReference type="ARBA" id="ARBA00022553"/>
    </source>
</evidence>
<dbReference type="FunFam" id="1.10.510.10:FF:000554">
    <property type="entry name" value="Predicted protein"/>
    <property type="match status" value="1"/>
</dbReference>
<proteinExistence type="predicted"/>
<keyword evidence="1" id="KW-0597">Phosphoprotein</keyword>
<keyword evidence="10" id="KW-1185">Reference proteome</keyword>
<dbReference type="InterPro" id="IPR008266">
    <property type="entry name" value="Tyr_kinase_AS"/>
</dbReference>
<dbReference type="InterPro" id="IPR050122">
    <property type="entry name" value="RTK"/>
</dbReference>
<protein>
    <recommendedName>
        <fullName evidence="8">Protein kinase domain-containing protein</fullName>
    </recommendedName>
</protein>
<name>A0A8S4PV02_OWEFU</name>
<dbReference type="InterPro" id="IPR011009">
    <property type="entry name" value="Kinase-like_dom_sf"/>
</dbReference>
<feature type="region of interest" description="Disordered" evidence="7">
    <location>
        <begin position="169"/>
        <end position="191"/>
    </location>
</feature>
<dbReference type="InterPro" id="IPR001245">
    <property type="entry name" value="Ser-Thr/Tyr_kinase_cat_dom"/>
</dbReference>
<dbReference type="PROSITE" id="PS50011">
    <property type="entry name" value="PROTEIN_KINASE_DOM"/>
    <property type="match status" value="1"/>
</dbReference>
<dbReference type="Gene3D" id="1.10.510.10">
    <property type="entry name" value="Transferase(Phosphotransferase) domain 1"/>
    <property type="match status" value="1"/>
</dbReference>
<evidence type="ECO:0000256" key="3">
    <source>
        <dbReference type="ARBA" id="ARBA00022741"/>
    </source>
</evidence>
<dbReference type="PRINTS" id="PR00109">
    <property type="entry name" value="TYRKINASE"/>
</dbReference>
<reference evidence="9" key="1">
    <citation type="submission" date="2022-03" db="EMBL/GenBank/DDBJ databases">
        <authorList>
            <person name="Martin C."/>
        </authorList>
    </citation>
    <scope>NUCLEOTIDE SEQUENCE</scope>
</reference>
<feature type="non-terminal residue" evidence="9">
    <location>
        <position position="269"/>
    </location>
</feature>
<dbReference type="GO" id="GO:0005886">
    <property type="term" value="C:plasma membrane"/>
    <property type="evidence" value="ECO:0007669"/>
    <property type="project" value="TreeGrafter"/>
</dbReference>
<evidence type="ECO:0000313" key="9">
    <source>
        <dbReference type="EMBL" id="CAH1796992.1"/>
    </source>
</evidence>
<evidence type="ECO:0000256" key="5">
    <source>
        <dbReference type="ARBA" id="ARBA00022840"/>
    </source>
</evidence>
<sequence>NFCLQVASGMEYLAYKRFVHRDLAARNCMVSSDLTIKIADFGLSRDIYCDTYYMDTTLSRPLPVRWMAAESLRDGKYSSMSDVWSYGVVVWEVFTRGGTPYADVDSYDIKSYVLSGHRLDKPTSLPNEIYEIMWSCWNSDAHERPTFAEIVVKERNILEEIEERDQVLHTSTTVRQSQQQQQQQQPKWISQSRYGSRLQRLFERKADAATNMYTQASALTMYHRHTDLNKKQSYSGQSFKREYDWGKIAHSYINVKHDAYINPVFDSDV</sequence>
<dbReference type="GO" id="GO:0004714">
    <property type="term" value="F:transmembrane receptor protein tyrosine kinase activity"/>
    <property type="evidence" value="ECO:0007669"/>
    <property type="project" value="TreeGrafter"/>
</dbReference>
<dbReference type="CDD" id="cd00192">
    <property type="entry name" value="PTKc"/>
    <property type="match status" value="1"/>
</dbReference>
<comment type="caution">
    <text evidence="9">The sequence shown here is derived from an EMBL/GenBank/DDBJ whole genome shotgun (WGS) entry which is preliminary data.</text>
</comment>
<evidence type="ECO:0000256" key="7">
    <source>
        <dbReference type="SAM" id="MobiDB-lite"/>
    </source>
</evidence>
<dbReference type="PANTHER" id="PTHR24416:SF483">
    <property type="entry name" value="HEPATOCYTE GROWTH FACTOR RECEPTOR"/>
    <property type="match status" value="1"/>
</dbReference>
<evidence type="ECO:0000256" key="2">
    <source>
        <dbReference type="ARBA" id="ARBA00022679"/>
    </source>
</evidence>
<keyword evidence="3" id="KW-0547">Nucleotide-binding</keyword>
<dbReference type="Pfam" id="PF07714">
    <property type="entry name" value="PK_Tyr_Ser-Thr"/>
    <property type="match status" value="1"/>
</dbReference>
<keyword evidence="4" id="KW-0418">Kinase</keyword>
<dbReference type="AlphaFoldDB" id="A0A8S4PV02"/>
<keyword evidence="5" id="KW-0067">ATP-binding</keyword>
<evidence type="ECO:0000256" key="4">
    <source>
        <dbReference type="ARBA" id="ARBA00022777"/>
    </source>
</evidence>
<dbReference type="Proteomes" id="UP000749559">
    <property type="component" value="Unassembled WGS sequence"/>
</dbReference>
<keyword evidence="6" id="KW-0829">Tyrosine-protein kinase</keyword>
<dbReference type="GO" id="GO:0043235">
    <property type="term" value="C:receptor complex"/>
    <property type="evidence" value="ECO:0007669"/>
    <property type="project" value="TreeGrafter"/>
</dbReference>
<dbReference type="OrthoDB" id="546826at2759"/>
<evidence type="ECO:0000256" key="6">
    <source>
        <dbReference type="ARBA" id="ARBA00023137"/>
    </source>
</evidence>
<evidence type="ECO:0000313" key="10">
    <source>
        <dbReference type="Proteomes" id="UP000749559"/>
    </source>
</evidence>
<feature type="domain" description="Protein kinase" evidence="8">
    <location>
        <begin position="1"/>
        <end position="158"/>
    </location>
</feature>
<dbReference type="PANTHER" id="PTHR24416">
    <property type="entry name" value="TYROSINE-PROTEIN KINASE RECEPTOR"/>
    <property type="match status" value="1"/>
</dbReference>
<organism evidence="9 10">
    <name type="scientific">Owenia fusiformis</name>
    <name type="common">Polychaete worm</name>
    <dbReference type="NCBI Taxonomy" id="6347"/>
    <lineage>
        <taxon>Eukaryota</taxon>
        <taxon>Metazoa</taxon>
        <taxon>Spiralia</taxon>
        <taxon>Lophotrochozoa</taxon>
        <taxon>Annelida</taxon>
        <taxon>Polychaeta</taxon>
        <taxon>Sedentaria</taxon>
        <taxon>Canalipalpata</taxon>
        <taxon>Sabellida</taxon>
        <taxon>Oweniida</taxon>
        <taxon>Oweniidae</taxon>
        <taxon>Owenia</taxon>
    </lineage>
</organism>
<dbReference type="PROSITE" id="PS00109">
    <property type="entry name" value="PROTEIN_KINASE_TYR"/>
    <property type="match status" value="1"/>
</dbReference>
<dbReference type="GO" id="GO:0005524">
    <property type="term" value="F:ATP binding"/>
    <property type="evidence" value="ECO:0007669"/>
    <property type="project" value="UniProtKB-KW"/>
</dbReference>
<dbReference type="SMART" id="SM00219">
    <property type="entry name" value="TyrKc"/>
    <property type="match status" value="1"/>
</dbReference>
<feature type="compositionally biased region" description="Low complexity" evidence="7">
    <location>
        <begin position="176"/>
        <end position="185"/>
    </location>
</feature>
<dbReference type="InterPro" id="IPR020635">
    <property type="entry name" value="Tyr_kinase_cat_dom"/>
</dbReference>
<keyword evidence="2" id="KW-0808">Transferase</keyword>
<dbReference type="InterPro" id="IPR000719">
    <property type="entry name" value="Prot_kinase_dom"/>
</dbReference>
<dbReference type="GO" id="GO:0007169">
    <property type="term" value="P:cell surface receptor protein tyrosine kinase signaling pathway"/>
    <property type="evidence" value="ECO:0007669"/>
    <property type="project" value="TreeGrafter"/>
</dbReference>
<dbReference type="SUPFAM" id="SSF56112">
    <property type="entry name" value="Protein kinase-like (PK-like)"/>
    <property type="match status" value="1"/>
</dbReference>
<gene>
    <name evidence="9" type="ORF">OFUS_LOCUS21343</name>
</gene>
<dbReference type="EMBL" id="CAIIXF020000010">
    <property type="protein sequence ID" value="CAH1796992.1"/>
    <property type="molecule type" value="Genomic_DNA"/>
</dbReference>